<dbReference type="Proteomes" id="UP001212152">
    <property type="component" value="Unassembled WGS sequence"/>
</dbReference>
<evidence type="ECO:0000259" key="4">
    <source>
        <dbReference type="Pfam" id="PF18265"/>
    </source>
</evidence>
<dbReference type="GO" id="GO:0070682">
    <property type="term" value="P:proteasome regulatory particle assembly"/>
    <property type="evidence" value="ECO:0007669"/>
    <property type="project" value="InterPro"/>
</dbReference>
<dbReference type="GO" id="GO:0005634">
    <property type="term" value="C:nucleus"/>
    <property type="evidence" value="ECO:0007669"/>
    <property type="project" value="TreeGrafter"/>
</dbReference>
<dbReference type="Gene3D" id="6.10.140.1710">
    <property type="match status" value="1"/>
</dbReference>
<accession>A0AAD5TNY1</accession>
<evidence type="ECO:0000313" key="5">
    <source>
        <dbReference type="EMBL" id="KAJ3182425.1"/>
    </source>
</evidence>
<dbReference type="PANTHER" id="PTHR12651">
    <property type="entry name" value="26S PROTEASOME NON-ATPASE REGULATORY SUBUNIT 9"/>
    <property type="match status" value="1"/>
</dbReference>
<dbReference type="EMBL" id="JADGJQ010000009">
    <property type="protein sequence ID" value="KAJ3182425.1"/>
    <property type="molecule type" value="Genomic_DNA"/>
</dbReference>
<comment type="caution">
    <text evidence="5">The sequence shown here is derived from an EMBL/GenBank/DDBJ whole genome shotgun (WGS) entry which is preliminary data.</text>
</comment>
<dbReference type="InterPro" id="IPR036034">
    <property type="entry name" value="PDZ_sf"/>
</dbReference>
<keyword evidence="1" id="KW-0143">Chaperone</keyword>
<proteinExistence type="predicted"/>
<gene>
    <name evidence="5" type="primary">NAS2</name>
    <name evidence="5" type="ORF">HDU87_008589</name>
</gene>
<dbReference type="AlphaFoldDB" id="A0AAD5TNY1"/>
<dbReference type="InterPro" id="IPR040815">
    <property type="entry name" value="Nas2_N"/>
</dbReference>
<dbReference type="GO" id="GO:0005737">
    <property type="term" value="C:cytoplasm"/>
    <property type="evidence" value="ECO:0007669"/>
    <property type="project" value="TreeGrafter"/>
</dbReference>
<dbReference type="GO" id="GO:0000502">
    <property type="term" value="C:proteasome complex"/>
    <property type="evidence" value="ECO:0007669"/>
    <property type="project" value="UniProtKB-KW"/>
</dbReference>
<dbReference type="FunFam" id="2.30.42.10:FF:000107">
    <property type="entry name" value="26S proteasome non-ATPase regulatory subunit 9"/>
    <property type="match status" value="1"/>
</dbReference>
<keyword evidence="5" id="KW-0647">Proteasome</keyword>
<dbReference type="SUPFAM" id="SSF50156">
    <property type="entry name" value="PDZ domain-like"/>
    <property type="match status" value="1"/>
</dbReference>
<keyword evidence="6" id="KW-1185">Reference proteome</keyword>
<evidence type="ECO:0000313" key="6">
    <source>
        <dbReference type="Proteomes" id="UP001212152"/>
    </source>
</evidence>
<keyword evidence="3" id="KW-0175">Coiled coil</keyword>
<sequence>MTAPTQEEALATAQALMARKANLESQIADLQDVLASHKTDLTSPLTDSEGFPRADIDVYAVRHVRVEILKLRNDHQETMQKIESALQDVFRTGATLDPLAGLVAFAKIGEVLADSPAREGGLLHGDEVVKFGSVSKSSHPQNTLASLAGVVHENRPIRIAIRRAGKPQEITLIPHKWSGRGLLG</sequence>
<evidence type="ECO:0000256" key="1">
    <source>
        <dbReference type="ARBA" id="ARBA00023186"/>
    </source>
</evidence>
<dbReference type="Pfam" id="PF18265">
    <property type="entry name" value="Nas2_N"/>
    <property type="match status" value="1"/>
</dbReference>
<organism evidence="5 6">
    <name type="scientific">Geranomyces variabilis</name>
    <dbReference type="NCBI Taxonomy" id="109894"/>
    <lineage>
        <taxon>Eukaryota</taxon>
        <taxon>Fungi</taxon>
        <taxon>Fungi incertae sedis</taxon>
        <taxon>Chytridiomycota</taxon>
        <taxon>Chytridiomycota incertae sedis</taxon>
        <taxon>Chytridiomycetes</taxon>
        <taxon>Spizellomycetales</taxon>
        <taxon>Powellomycetaceae</taxon>
        <taxon>Geranomyces</taxon>
    </lineage>
</organism>
<dbReference type="InterPro" id="IPR035269">
    <property type="entry name" value="PSMD9"/>
</dbReference>
<name>A0AAD5TNY1_9FUNG</name>
<dbReference type="PANTHER" id="PTHR12651:SF1">
    <property type="entry name" value="26S PROTEASOME NON-ATPASE REGULATORY SUBUNIT 9"/>
    <property type="match status" value="1"/>
</dbReference>
<evidence type="ECO:0000256" key="2">
    <source>
        <dbReference type="ARBA" id="ARBA00068021"/>
    </source>
</evidence>
<evidence type="ECO:0000256" key="3">
    <source>
        <dbReference type="SAM" id="Coils"/>
    </source>
</evidence>
<dbReference type="Gene3D" id="2.30.42.10">
    <property type="match status" value="1"/>
</dbReference>
<protein>
    <recommendedName>
        <fullName evidence="2">Probable 26S proteasome regulatory subunit p27</fullName>
    </recommendedName>
</protein>
<feature type="coiled-coil region" evidence="3">
    <location>
        <begin position="6"/>
        <end position="40"/>
    </location>
</feature>
<reference evidence="5" key="1">
    <citation type="submission" date="2020-05" db="EMBL/GenBank/DDBJ databases">
        <title>Phylogenomic resolution of chytrid fungi.</title>
        <authorList>
            <person name="Stajich J.E."/>
            <person name="Amses K."/>
            <person name="Simmons R."/>
            <person name="Seto K."/>
            <person name="Myers J."/>
            <person name="Bonds A."/>
            <person name="Quandt C.A."/>
            <person name="Barry K."/>
            <person name="Liu P."/>
            <person name="Grigoriev I."/>
            <person name="Longcore J.E."/>
            <person name="James T.Y."/>
        </authorList>
    </citation>
    <scope>NUCLEOTIDE SEQUENCE</scope>
    <source>
        <strain evidence="5">JEL0379</strain>
    </source>
</reference>
<feature type="domain" description="Nas2 N-terminal" evidence="4">
    <location>
        <begin position="14"/>
        <end position="90"/>
    </location>
</feature>